<evidence type="ECO:0000256" key="1">
    <source>
        <dbReference type="SAM" id="MobiDB-lite"/>
    </source>
</evidence>
<protein>
    <submittedName>
        <fullName evidence="2">Retrotransposon gag domain-containing protein</fullName>
    </submittedName>
</protein>
<sequence length="486" mass="55205">MTEENPFTVPVDTPGEEPSGADPKEPLTGMNISHPTTENHTPDHTPENASEDTTGDPVMQFVVQNFQQINAMYSAFSSKRKETNPMSHFGNEDLPTIEPWQTNTEGLPEGVAQPTPEEITLSGKPPKKNRTEADNSNGLPKQTLVTNSAFYNEPFTFKETEKNVRDLVASPFTARIRDYDIPDGLKVPTNLKTYDGMSDPDDHLTIFMGTMDVHKLPEPAWCRFFHITLCGVARFQNTQAEILEILQRSDESLRDYLGRFAKETLHMTDQSDGMMKGAFINGLRSGRFFKDLIARPPMSMEDLFTQAHNFIRADEANTENRLRDSKWSNSDNRHGVSHKDPSRRQKERFVSHPNTRPSDRSNNHKPSFTPLIKLPAEMFATSEGKAFLRPPPRMFTPGHRRDRTKYFDFHDDHGHDTNDCVDLRKEIEACVRSGRLSHLAKGAKTHNSNQTPTSFLPSDKAKNQIEWKRQDGEHKEANEILMTSVQ</sequence>
<feature type="region of interest" description="Disordered" evidence="1">
    <location>
        <begin position="1"/>
        <end position="55"/>
    </location>
</feature>
<comment type="caution">
    <text evidence="2">The sequence shown here is derived from an EMBL/GenBank/DDBJ whole genome shotgun (WGS) entry which is preliminary data.</text>
</comment>
<dbReference type="OrthoDB" id="1740536at2759"/>
<gene>
    <name evidence="2" type="ORF">CTI12_AA229270</name>
</gene>
<evidence type="ECO:0000313" key="2">
    <source>
        <dbReference type="EMBL" id="PWA77190.1"/>
    </source>
</evidence>
<keyword evidence="3" id="KW-1185">Reference proteome</keyword>
<feature type="region of interest" description="Disordered" evidence="1">
    <location>
        <begin position="101"/>
        <end position="141"/>
    </location>
</feature>
<dbReference type="EMBL" id="PKPP01002161">
    <property type="protein sequence ID" value="PWA77190.1"/>
    <property type="molecule type" value="Genomic_DNA"/>
</dbReference>
<reference evidence="2 3" key="1">
    <citation type="journal article" date="2018" name="Mol. Plant">
        <title>The genome of Artemisia annua provides insight into the evolution of Asteraceae family and artemisinin biosynthesis.</title>
        <authorList>
            <person name="Shen Q."/>
            <person name="Zhang L."/>
            <person name="Liao Z."/>
            <person name="Wang S."/>
            <person name="Yan T."/>
            <person name="Shi P."/>
            <person name="Liu M."/>
            <person name="Fu X."/>
            <person name="Pan Q."/>
            <person name="Wang Y."/>
            <person name="Lv Z."/>
            <person name="Lu X."/>
            <person name="Zhang F."/>
            <person name="Jiang W."/>
            <person name="Ma Y."/>
            <person name="Chen M."/>
            <person name="Hao X."/>
            <person name="Li L."/>
            <person name="Tang Y."/>
            <person name="Lv G."/>
            <person name="Zhou Y."/>
            <person name="Sun X."/>
            <person name="Brodelius P.E."/>
            <person name="Rose J.K.C."/>
            <person name="Tang K."/>
        </authorList>
    </citation>
    <scope>NUCLEOTIDE SEQUENCE [LARGE SCALE GENOMIC DNA]</scope>
    <source>
        <strain evidence="3">cv. Huhao1</strain>
        <tissue evidence="2">Leaf</tissue>
    </source>
</reference>
<dbReference type="PANTHER" id="PTHR33223">
    <property type="entry name" value="CCHC-TYPE DOMAIN-CONTAINING PROTEIN"/>
    <property type="match status" value="1"/>
</dbReference>
<organism evidence="2 3">
    <name type="scientific">Artemisia annua</name>
    <name type="common">Sweet wormwood</name>
    <dbReference type="NCBI Taxonomy" id="35608"/>
    <lineage>
        <taxon>Eukaryota</taxon>
        <taxon>Viridiplantae</taxon>
        <taxon>Streptophyta</taxon>
        <taxon>Embryophyta</taxon>
        <taxon>Tracheophyta</taxon>
        <taxon>Spermatophyta</taxon>
        <taxon>Magnoliopsida</taxon>
        <taxon>eudicotyledons</taxon>
        <taxon>Gunneridae</taxon>
        <taxon>Pentapetalae</taxon>
        <taxon>asterids</taxon>
        <taxon>campanulids</taxon>
        <taxon>Asterales</taxon>
        <taxon>Asteraceae</taxon>
        <taxon>Asteroideae</taxon>
        <taxon>Anthemideae</taxon>
        <taxon>Artemisiinae</taxon>
        <taxon>Artemisia</taxon>
    </lineage>
</organism>
<dbReference type="PANTHER" id="PTHR33223:SF10">
    <property type="entry name" value="AMINOTRANSFERASE-LIKE PLANT MOBILE DOMAIN-CONTAINING PROTEIN"/>
    <property type="match status" value="1"/>
</dbReference>
<dbReference type="AlphaFoldDB" id="A0A2U1NUQ0"/>
<accession>A0A2U1NUQ0</accession>
<feature type="compositionally biased region" description="Basic and acidic residues" evidence="1">
    <location>
        <begin position="318"/>
        <end position="350"/>
    </location>
</feature>
<feature type="compositionally biased region" description="Polar residues" evidence="1">
    <location>
        <begin position="30"/>
        <end position="39"/>
    </location>
</feature>
<proteinExistence type="predicted"/>
<name>A0A2U1NUQ0_ARTAN</name>
<feature type="region of interest" description="Disordered" evidence="1">
    <location>
        <begin position="318"/>
        <end position="369"/>
    </location>
</feature>
<dbReference type="Proteomes" id="UP000245207">
    <property type="component" value="Unassembled WGS sequence"/>
</dbReference>
<evidence type="ECO:0000313" key="3">
    <source>
        <dbReference type="Proteomes" id="UP000245207"/>
    </source>
</evidence>